<keyword evidence="7" id="KW-1185">Reference proteome</keyword>
<proteinExistence type="inferred from homology"/>
<dbReference type="Proteomes" id="UP000008062">
    <property type="component" value="Chromosome 3"/>
</dbReference>
<dbReference type="PRINTS" id="PR00081">
    <property type="entry name" value="GDHRDH"/>
</dbReference>
<gene>
    <name evidence="6" type="ORF">MYCGRDRAFT_39543</name>
</gene>
<dbReference type="CDD" id="cd05233">
    <property type="entry name" value="SDR_c"/>
    <property type="match status" value="1"/>
</dbReference>
<protein>
    <recommendedName>
        <fullName evidence="5">Ketoreductase domain-containing protein</fullName>
    </recommendedName>
</protein>
<dbReference type="PROSITE" id="PS00061">
    <property type="entry name" value="ADH_SHORT"/>
    <property type="match status" value="1"/>
</dbReference>
<evidence type="ECO:0000256" key="3">
    <source>
        <dbReference type="ARBA" id="ARBA00023002"/>
    </source>
</evidence>
<evidence type="ECO:0000313" key="7">
    <source>
        <dbReference type="Proteomes" id="UP000008062"/>
    </source>
</evidence>
<evidence type="ECO:0000259" key="5">
    <source>
        <dbReference type="SMART" id="SM00822"/>
    </source>
</evidence>
<dbReference type="RefSeq" id="XP_003854263.1">
    <property type="nucleotide sequence ID" value="XM_003854215.1"/>
</dbReference>
<dbReference type="AlphaFoldDB" id="F9X5B2"/>
<dbReference type="OrthoDB" id="417891at2759"/>
<keyword evidence="3" id="KW-0560">Oxidoreductase</keyword>
<dbReference type="InterPro" id="IPR002347">
    <property type="entry name" value="SDR_fam"/>
</dbReference>
<evidence type="ECO:0000256" key="1">
    <source>
        <dbReference type="ARBA" id="ARBA00006484"/>
    </source>
</evidence>
<dbReference type="PRINTS" id="PR00080">
    <property type="entry name" value="SDRFAMILY"/>
</dbReference>
<dbReference type="GeneID" id="13404359"/>
<dbReference type="STRING" id="336722.F9X5B2"/>
<dbReference type="EMBL" id="CM001198">
    <property type="protein sequence ID" value="EGP89239.1"/>
    <property type="molecule type" value="Genomic_DNA"/>
</dbReference>
<dbReference type="InParanoid" id="F9X5B2"/>
<evidence type="ECO:0000313" key="6">
    <source>
        <dbReference type="EMBL" id="EGP89239.1"/>
    </source>
</evidence>
<evidence type="ECO:0000256" key="4">
    <source>
        <dbReference type="RuleBase" id="RU000363"/>
    </source>
</evidence>
<dbReference type="PANTHER" id="PTHR42760">
    <property type="entry name" value="SHORT-CHAIN DEHYDROGENASES/REDUCTASES FAMILY MEMBER"/>
    <property type="match status" value="1"/>
</dbReference>
<dbReference type="HOGENOM" id="CLU_010194_1_3_1"/>
<dbReference type="Gene3D" id="3.40.50.720">
    <property type="entry name" value="NAD(P)-binding Rossmann-like Domain"/>
    <property type="match status" value="1"/>
</dbReference>
<name>F9X5B2_ZYMTI</name>
<dbReference type="PANTHER" id="PTHR42760:SF127">
    <property type="entry name" value="3-KETOACYL-ACYL CARRIER PROTEIN REDUCTASE-RELATED"/>
    <property type="match status" value="1"/>
</dbReference>
<dbReference type="InterPro" id="IPR036291">
    <property type="entry name" value="NAD(P)-bd_dom_sf"/>
</dbReference>
<dbReference type="SUPFAM" id="SSF51735">
    <property type="entry name" value="NAD(P)-binding Rossmann-fold domains"/>
    <property type="match status" value="1"/>
</dbReference>
<dbReference type="FunFam" id="3.40.50.720:FF:000173">
    <property type="entry name" value="3-oxoacyl-[acyl-carrier protein] reductase"/>
    <property type="match status" value="1"/>
</dbReference>
<dbReference type="OMA" id="QLCIPHM"/>
<feature type="domain" description="Ketoreductase" evidence="5">
    <location>
        <begin position="7"/>
        <end position="201"/>
    </location>
</feature>
<organism evidence="6 7">
    <name type="scientific">Zymoseptoria tritici (strain CBS 115943 / IPO323)</name>
    <name type="common">Speckled leaf blotch fungus</name>
    <name type="synonym">Septoria tritici</name>
    <dbReference type="NCBI Taxonomy" id="336722"/>
    <lineage>
        <taxon>Eukaryota</taxon>
        <taxon>Fungi</taxon>
        <taxon>Dikarya</taxon>
        <taxon>Ascomycota</taxon>
        <taxon>Pezizomycotina</taxon>
        <taxon>Dothideomycetes</taxon>
        <taxon>Dothideomycetidae</taxon>
        <taxon>Mycosphaerellales</taxon>
        <taxon>Mycosphaerellaceae</taxon>
        <taxon>Zymoseptoria</taxon>
    </lineage>
</organism>
<dbReference type="GO" id="GO:0016616">
    <property type="term" value="F:oxidoreductase activity, acting on the CH-OH group of donors, NAD or NADP as acceptor"/>
    <property type="evidence" value="ECO:0007669"/>
    <property type="project" value="TreeGrafter"/>
</dbReference>
<dbReference type="GO" id="GO:0006633">
    <property type="term" value="P:fatty acid biosynthetic process"/>
    <property type="evidence" value="ECO:0007669"/>
    <property type="project" value="TreeGrafter"/>
</dbReference>
<dbReference type="SMART" id="SM00822">
    <property type="entry name" value="PKS_KR"/>
    <property type="match status" value="1"/>
</dbReference>
<sequence length="259" mass="27470">MSVDSSRVILITGATGGIGEATAILFAKQGNYKLALHYNSAGQEARDKLLQTINEAGTTSSEVDFFQADLSDYDGVRKLHNDVTARFGGVDVLFNNAGSTSGMTGVQNLADVSIDVFEQNWRMNTGSTILLTQLCLPHMEGKGWGRIVFNSSVAAFTGGFVGPHYASSKSAMHGFIYWLGQNVAKNGITVNAVAPALIADTAMMGSPSGEQAKRVAESKWVPVGRLGQPAEIAETVLWMVKTGYVTRKIIGVDGGVHPA</sequence>
<dbReference type="KEGG" id="ztr:MYCGRDRAFT_39543"/>
<comment type="similarity">
    <text evidence="1 4">Belongs to the short-chain dehydrogenases/reductases (SDR) family.</text>
</comment>
<dbReference type="InterPro" id="IPR057326">
    <property type="entry name" value="KR_dom"/>
</dbReference>
<dbReference type="GO" id="GO:0048038">
    <property type="term" value="F:quinone binding"/>
    <property type="evidence" value="ECO:0007669"/>
    <property type="project" value="TreeGrafter"/>
</dbReference>
<keyword evidence="2" id="KW-0521">NADP</keyword>
<dbReference type="Pfam" id="PF00106">
    <property type="entry name" value="adh_short"/>
    <property type="match status" value="1"/>
</dbReference>
<accession>F9X5B2</accession>
<reference evidence="6 7" key="1">
    <citation type="journal article" date="2011" name="PLoS Genet.">
        <title>Finished genome of the fungal wheat pathogen Mycosphaerella graminicola reveals dispensome structure, chromosome plasticity, and stealth pathogenesis.</title>
        <authorList>
            <person name="Goodwin S.B."/>
            <person name="Ben M'barek S."/>
            <person name="Dhillon B."/>
            <person name="Wittenberg A.H.J."/>
            <person name="Crane C.F."/>
            <person name="Hane J.K."/>
            <person name="Foster A.J."/>
            <person name="Van der Lee T.A.J."/>
            <person name="Grimwood J."/>
            <person name="Aerts A."/>
            <person name="Antoniw J."/>
            <person name="Bailey A."/>
            <person name="Bluhm B."/>
            <person name="Bowler J."/>
            <person name="Bristow J."/>
            <person name="van der Burgt A."/>
            <person name="Canto-Canche B."/>
            <person name="Churchill A.C.L."/>
            <person name="Conde-Ferraez L."/>
            <person name="Cools H.J."/>
            <person name="Coutinho P.M."/>
            <person name="Csukai M."/>
            <person name="Dehal P."/>
            <person name="De Wit P."/>
            <person name="Donzelli B."/>
            <person name="van de Geest H.C."/>
            <person name="van Ham R.C.H.J."/>
            <person name="Hammond-Kosack K.E."/>
            <person name="Henrissat B."/>
            <person name="Kilian A."/>
            <person name="Kobayashi A.K."/>
            <person name="Koopmann E."/>
            <person name="Kourmpetis Y."/>
            <person name="Kuzniar A."/>
            <person name="Lindquist E."/>
            <person name="Lombard V."/>
            <person name="Maliepaard C."/>
            <person name="Martins N."/>
            <person name="Mehrabi R."/>
            <person name="Nap J.P.H."/>
            <person name="Ponomarenko A."/>
            <person name="Rudd J.J."/>
            <person name="Salamov A."/>
            <person name="Schmutz J."/>
            <person name="Schouten H.J."/>
            <person name="Shapiro H."/>
            <person name="Stergiopoulos I."/>
            <person name="Torriani S.F.F."/>
            <person name="Tu H."/>
            <person name="de Vries R.P."/>
            <person name="Waalwijk C."/>
            <person name="Ware S.B."/>
            <person name="Wiebenga A."/>
            <person name="Zwiers L.-H."/>
            <person name="Oliver R.P."/>
            <person name="Grigoriev I.V."/>
            <person name="Kema G.H.J."/>
        </authorList>
    </citation>
    <scope>NUCLEOTIDE SEQUENCE [LARGE SCALE GENOMIC DNA]</scope>
    <source>
        <strain evidence="7">CBS 115943 / IPO323</strain>
    </source>
</reference>
<evidence type="ECO:0000256" key="2">
    <source>
        <dbReference type="ARBA" id="ARBA00022857"/>
    </source>
</evidence>
<dbReference type="eggNOG" id="KOG0725">
    <property type="taxonomic scope" value="Eukaryota"/>
</dbReference>
<dbReference type="InterPro" id="IPR020904">
    <property type="entry name" value="Sc_DH/Rdtase_CS"/>
</dbReference>